<feature type="compositionally biased region" description="Basic and acidic residues" evidence="1">
    <location>
        <begin position="286"/>
        <end position="310"/>
    </location>
</feature>
<feature type="compositionally biased region" description="Low complexity" evidence="1">
    <location>
        <begin position="134"/>
        <end position="151"/>
    </location>
</feature>
<keyword evidence="3" id="KW-1185">Reference proteome</keyword>
<dbReference type="EMBL" id="JAHDVG010000482">
    <property type="protein sequence ID" value="KAH1173835.1"/>
    <property type="molecule type" value="Genomic_DNA"/>
</dbReference>
<evidence type="ECO:0000313" key="3">
    <source>
        <dbReference type="Proteomes" id="UP000827986"/>
    </source>
</evidence>
<feature type="region of interest" description="Disordered" evidence="1">
    <location>
        <begin position="53"/>
        <end position="358"/>
    </location>
</feature>
<comment type="caution">
    <text evidence="2">The sequence shown here is derived from an EMBL/GenBank/DDBJ whole genome shotgun (WGS) entry which is preliminary data.</text>
</comment>
<feature type="compositionally biased region" description="Basic and acidic residues" evidence="1">
    <location>
        <begin position="340"/>
        <end position="352"/>
    </location>
</feature>
<protein>
    <submittedName>
        <fullName evidence="2">Uncharacterized protein</fullName>
    </submittedName>
</protein>
<organism evidence="2 3">
    <name type="scientific">Mauremys mutica</name>
    <name type="common">yellowpond turtle</name>
    <dbReference type="NCBI Taxonomy" id="74926"/>
    <lineage>
        <taxon>Eukaryota</taxon>
        <taxon>Metazoa</taxon>
        <taxon>Chordata</taxon>
        <taxon>Craniata</taxon>
        <taxon>Vertebrata</taxon>
        <taxon>Euteleostomi</taxon>
        <taxon>Archelosauria</taxon>
        <taxon>Testudinata</taxon>
        <taxon>Testudines</taxon>
        <taxon>Cryptodira</taxon>
        <taxon>Durocryptodira</taxon>
        <taxon>Testudinoidea</taxon>
        <taxon>Geoemydidae</taxon>
        <taxon>Geoemydinae</taxon>
        <taxon>Mauremys</taxon>
    </lineage>
</organism>
<gene>
    <name evidence="2" type="ORF">KIL84_017674</name>
</gene>
<dbReference type="Proteomes" id="UP000827986">
    <property type="component" value="Unassembled WGS sequence"/>
</dbReference>
<name>A0A9D4AYV5_9SAUR</name>
<accession>A0A9D4AYV5</accession>
<evidence type="ECO:0000256" key="1">
    <source>
        <dbReference type="SAM" id="MobiDB-lite"/>
    </source>
</evidence>
<proteinExistence type="predicted"/>
<evidence type="ECO:0000313" key="2">
    <source>
        <dbReference type="EMBL" id="KAH1173835.1"/>
    </source>
</evidence>
<sequence length="358" mass="38283">MHVYKVCSSAAAAHIRPSHAPALRQAKATAKKRELEQIPWVLQLPAGRRLAPWHCRGGRQHPLGRASVATGPPSPLKEKGGRAGWGQTAPAPRARGQQRRCAPGSGGGGSSAQKRQGRDQSWLHLRPCSKQEASARPLLSRVPRLRPASPAWKPRTRCCLACPSGRDARRGGKQPPAQHRAVPAGVWGVEKGGEGGAARRAPPRGSQPLSGLSPPLHPDSFSQFPGLRLTGGGGGGEAEAAKNNQRAQRRRQPHMAGHTPSAHSQPNPPHSRAHVEGTREPAQTPSRERAGTRGGREPEPSPPPRRRDLGLKGVPTPVPLGDGERTRPPHPSHTQLRSPHSAEGRCSNDRRQVTGQRT</sequence>
<reference evidence="2" key="1">
    <citation type="submission" date="2021-09" db="EMBL/GenBank/DDBJ databases">
        <title>The genome of Mauremys mutica provides insights into the evolution of semi-aquatic lifestyle.</title>
        <authorList>
            <person name="Gong S."/>
            <person name="Gao Y."/>
        </authorList>
    </citation>
    <scope>NUCLEOTIDE SEQUENCE</scope>
    <source>
        <strain evidence="2">MM-2020</strain>
        <tissue evidence="2">Muscle</tissue>
    </source>
</reference>
<feature type="compositionally biased region" description="Low complexity" evidence="1">
    <location>
        <begin position="89"/>
        <end position="103"/>
    </location>
</feature>
<dbReference type="AlphaFoldDB" id="A0A9D4AYV5"/>